<accession>A0AAE0DAR3</accession>
<dbReference type="EMBL" id="VYYT01000113">
    <property type="protein sequence ID" value="KAK2767968.1"/>
    <property type="molecule type" value="Genomic_DNA"/>
</dbReference>
<keyword evidence="4" id="KW-1185">Reference proteome</keyword>
<evidence type="ECO:0000313" key="3">
    <source>
        <dbReference type="EMBL" id="KAK2767968.1"/>
    </source>
</evidence>
<feature type="domain" description="Heterokaryon incompatibility" evidence="1">
    <location>
        <begin position="7"/>
        <end position="60"/>
    </location>
</feature>
<proteinExistence type="predicted"/>
<feature type="domain" description="DUF8212" evidence="2">
    <location>
        <begin position="181"/>
        <end position="208"/>
    </location>
</feature>
<reference evidence="3" key="1">
    <citation type="submission" date="2023-02" db="EMBL/GenBank/DDBJ databases">
        <title>Colletotrichum kahawae CIFC_Que2 genome sequencing and assembly.</title>
        <authorList>
            <person name="Baroncelli R."/>
        </authorList>
    </citation>
    <scope>NUCLEOTIDE SEQUENCE</scope>
    <source>
        <strain evidence="3">CIFC_Que2</strain>
    </source>
</reference>
<dbReference type="Pfam" id="PF06985">
    <property type="entry name" value="HET"/>
    <property type="match status" value="1"/>
</dbReference>
<evidence type="ECO:0000313" key="4">
    <source>
        <dbReference type="Proteomes" id="UP001281614"/>
    </source>
</evidence>
<evidence type="ECO:0000259" key="2">
    <source>
        <dbReference type="Pfam" id="PF26640"/>
    </source>
</evidence>
<sequence length="526" mass="59436">MKGFRKIRETCRLAARDGIKYAWVDTCCIDKSNSAELSEAINSMYSWYQRAKVCFAYLSDLCLSSSAPKSTLAPDLISLLRGCRWFSRGWTLQELIAPASVLFYEKNWGLVGNKKDWDAMLSDVTGISPDTMAYYDPASYSIAERMSWAATRETTREEDKAYSLLGIFDVNMPMLYGEGAKAFRRLQEEIIRTGYDVSIFAWTKPIRRSPPWDIGVTPHGAFADAPGDFHSIPARLIRRQWNEVGVTNAAVKLNLELYLVQMPETDGLTYVLPVCRGSSQSAGNQYASALGVGLEKIGSGRFVRKYVEKLVKIPDDGEAGMVRQIRRANVYILINPSYNIQSDSIFERLQPDYKFSQGCRVVKAWPSGDWNDAESSFMTVIQEPNCGSFLLEVQSPRLTDDGPAKQRLTGEFMFLFSSLPNSDDTSTTKLNPDLVYTIVGYREHQMMLDIINMRMEAGDMDAKEMRLTLRNFAIPRQQTAAVPVGGDGKYIFTVRVVEGTLTHRLLFRSSSVANQPWDEWPHIYKH</sequence>
<organism evidence="3 4">
    <name type="scientific">Colletotrichum kahawae</name>
    <name type="common">Coffee berry disease fungus</name>
    <dbReference type="NCBI Taxonomy" id="34407"/>
    <lineage>
        <taxon>Eukaryota</taxon>
        <taxon>Fungi</taxon>
        <taxon>Dikarya</taxon>
        <taxon>Ascomycota</taxon>
        <taxon>Pezizomycotina</taxon>
        <taxon>Sordariomycetes</taxon>
        <taxon>Hypocreomycetidae</taxon>
        <taxon>Glomerellales</taxon>
        <taxon>Glomerellaceae</taxon>
        <taxon>Colletotrichum</taxon>
        <taxon>Colletotrichum gloeosporioides species complex</taxon>
    </lineage>
</organism>
<dbReference type="AlphaFoldDB" id="A0AAE0DAR3"/>
<dbReference type="InterPro" id="IPR010730">
    <property type="entry name" value="HET"/>
</dbReference>
<gene>
    <name evidence="3" type="ORF">CKAH01_04536</name>
</gene>
<dbReference type="Pfam" id="PF26640">
    <property type="entry name" value="DUF8212"/>
    <property type="match status" value="1"/>
</dbReference>
<name>A0AAE0DAR3_COLKA</name>
<protein>
    <submittedName>
        <fullName evidence="3">Het domain-containing protein</fullName>
    </submittedName>
</protein>
<evidence type="ECO:0000259" key="1">
    <source>
        <dbReference type="Pfam" id="PF06985"/>
    </source>
</evidence>
<dbReference type="InterPro" id="IPR058525">
    <property type="entry name" value="DUF8212"/>
</dbReference>
<comment type="caution">
    <text evidence="3">The sequence shown here is derived from an EMBL/GenBank/DDBJ whole genome shotgun (WGS) entry which is preliminary data.</text>
</comment>
<dbReference type="PANTHER" id="PTHR10622">
    <property type="entry name" value="HET DOMAIN-CONTAINING PROTEIN"/>
    <property type="match status" value="1"/>
</dbReference>
<dbReference type="PANTHER" id="PTHR10622:SF12">
    <property type="entry name" value="HET DOMAIN-CONTAINING PROTEIN"/>
    <property type="match status" value="1"/>
</dbReference>
<dbReference type="Proteomes" id="UP001281614">
    <property type="component" value="Unassembled WGS sequence"/>
</dbReference>